<dbReference type="PIRSF" id="PIRSF018296">
    <property type="entry name" value="Format_dh_formtn"/>
    <property type="match status" value="1"/>
</dbReference>
<evidence type="ECO:0000256" key="1">
    <source>
        <dbReference type="ARBA" id="ARBA00022490"/>
    </source>
</evidence>
<dbReference type="EMBL" id="CAHPSC010000004">
    <property type="protein sequence ID" value="CAB5662924.1"/>
    <property type="molecule type" value="Genomic_DNA"/>
</dbReference>
<dbReference type="PANTHER" id="PTHR37689">
    <property type="entry name" value="PROTEIN FDHE"/>
    <property type="match status" value="1"/>
</dbReference>
<dbReference type="InterPro" id="IPR024064">
    <property type="entry name" value="FdhE-like_sf"/>
</dbReference>
<accession>A0AA35GGR6</accession>
<dbReference type="InterPro" id="IPR006452">
    <property type="entry name" value="Formate_DH_accessory"/>
</dbReference>
<reference evidence="6" key="1">
    <citation type="submission" date="2020-05" db="EMBL/GenBank/DDBJ databases">
        <authorList>
            <person name="Delgado-Blas J."/>
        </authorList>
    </citation>
    <scope>NUCLEOTIDE SEQUENCE</scope>
    <source>
        <strain evidence="6">BB1454</strain>
    </source>
</reference>
<dbReference type="SUPFAM" id="SSF144020">
    <property type="entry name" value="FdhE-like"/>
    <property type="match status" value="1"/>
</dbReference>
<evidence type="ECO:0000259" key="5">
    <source>
        <dbReference type="Pfam" id="PF24860"/>
    </source>
</evidence>
<evidence type="ECO:0000259" key="4">
    <source>
        <dbReference type="Pfam" id="PF24859"/>
    </source>
</evidence>
<sequence>MSIQIVPESERSPGVGPVEPVQLPAAQLPYARRASRLQHLAQGHAMADYLLWAADLAHAQQATAEALPLPAEEADRLTAVLQQQPQTPLHSATWPRSAHWQALLDGLLHRMAQQPRMQTAAIQQALARLQQADAAQRDAWAEALLSALRSDAVTEAHALPEAGVAQLLWAALSLYWRQLASHLPATGQATLGAPRHLCPVCGHVPTGSLVQGGAQAGLRYLQCSLCECQWHVVRSTCTNCDSTQALDYWCLEDEHAPIKAEGCTDCQTYLKAFYQQADHQLELVADDLASLALDAEMEAQDLARSGINPLMLPLLGAPD</sequence>
<evidence type="ECO:0000313" key="6">
    <source>
        <dbReference type="EMBL" id="CAB5662924.1"/>
    </source>
</evidence>
<keyword evidence="1 2" id="KW-0963">Cytoplasm</keyword>
<dbReference type="HAMAP" id="MF_00611">
    <property type="entry name" value="FdeH"/>
    <property type="match status" value="1"/>
</dbReference>
<evidence type="ECO:0000313" key="7">
    <source>
        <dbReference type="Proteomes" id="UP000834458"/>
    </source>
</evidence>
<dbReference type="GO" id="GO:0008199">
    <property type="term" value="F:ferric iron binding"/>
    <property type="evidence" value="ECO:0007669"/>
    <property type="project" value="TreeGrafter"/>
</dbReference>
<dbReference type="PANTHER" id="PTHR37689:SF1">
    <property type="entry name" value="PROTEIN FDHE"/>
    <property type="match status" value="1"/>
</dbReference>
<evidence type="ECO:0000256" key="2">
    <source>
        <dbReference type="HAMAP-Rule" id="MF_00611"/>
    </source>
</evidence>
<organism evidence="6 7">
    <name type="scientific">Comamonas aquatica</name>
    <dbReference type="NCBI Taxonomy" id="225991"/>
    <lineage>
        <taxon>Bacteria</taxon>
        <taxon>Pseudomonadati</taxon>
        <taxon>Pseudomonadota</taxon>
        <taxon>Betaproteobacteria</taxon>
        <taxon>Burkholderiales</taxon>
        <taxon>Comamonadaceae</taxon>
        <taxon>Comamonas</taxon>
    </lineage>
</organism>
<protein>
    <recommendedName>
        <fullName evidence="2">Protein FdhE homolog</fullName>
    </recommendedName>
</protein>
<comment type="subcellular location">
    <subcellularLocation>
        <location evidence="2">Cytoplasm</location>
    </subcellularLocation>
</comment>
<dbReference type="InterPro" id="IPR056796">
    <property type="entry name" value="FdhE_C"/>
</dbReference>
<dbReference type="Pfam" id="PF24860">
    <property type="entry name" value="FdhE_C"/>
    <property type="match status" value="1"/>
</dbReference>
<dbReference type="RefSeq" id="WP_267970577.1">
    <property type="nucleotide sequence ID" value="NZ_CAHPSC010000004.1"/>
</dbReference>
<dbReference type="InterPro" id="IPR056797">
    <property type="entry name" value="FdhE_central"/>
</dbReference>
<dbReference type="AlphaFoldDB" id="A0AA35GGR6"/>
<dbReference type="GO" id="GO:0005829">
    <property type="term" value="C:cytosol"/>
    <property type="evidence" value="ECO:0007669"/>
    <property type="project" value="TreeGrafter"/>
</dbReference>
<comment type="function">
    <text evidence="2">Necessary for formate dehydrogenase activity.</text>
</comment>
<feature type="domain" description="FdhE central" evidence="4">
    <location>
        <begin position="197"/>
        <end position="234"/>
    </location>
</feature>
<dbReference type="Pfam" id="PF24859">
    <property type="entry name" value="FdhE_central"/>
    <property type="match status" value="1"/>
</dbReference>
<gene>
    <name evidence="6" type="primary">fdhE_1</name>
    <name evidence="2" type="synonym">fdhE</name>
    <name evidence="6" type="ORF">GHA_00416</name>
</gene>
<evidence type="ECO:0000259" key="3">
    <source>
        <dbReference type="Pfam" id="PF04216"/>
    </source>
</evidence>
<dbReference type="Pfam" id="PF04216">
    <property type="entry name" value="FdhE_N"/>
    <property type="match status" value="1"/>
</dbReference>
<dbReference type="GO" id="GO:0051604">
    <property type="term" value="P:protein maturation"/>
    <property type="evidence" value="ECO:0007669"/>
    <property type="project" value="TreeGrafter"/>
</dbReference>
<dbReference type="Proteomes" id="UP000834458">
    <property type="component" value="Unassembled WGS sequence"/>
</dbReference>
<feature type="domain" description="FdhE C-terminal" evidence="5">
    <location>
        <begin position="237"/>
        <end position="311"/>
    </location>
</feature>
<dbReference type="NCBIfam" id="TIGR01562">
    <property type="entry name" value="FdhE"/>
    <property type="match status" value="1"/>
</dbReference>
<proteinExistence type="inferred from homology"/>
<comment type="caution">
    <text evidence="6">The sequence shown here is derived from an EMBL/GenBank/DDBJ whole genome shotgun (WGS) entry which is preliminary data.</text>
</comment>
<feature type="domain" description="FdhE N-terminal" evidence="3">
    <location>
        <begin position="19"/>
        <end position="190"/>
    </location>
</feature>
<dbReference type="InterPro" id="IPR056774">
    <property type="entry name" value="FdhE_N"/>
</dbReference>
<name>A0AA35GGR6_9BURK</name>
<comment type="similarity">
    <text evidence="2">Belongs to the FdhE family.</text>
</comment>
<dbReference type="Gene3D" id="3.90.1670.10">
    <property type="entry name" value="FdhE-like domain"/>
    <property type="match status" value="1"/>
</dbReference>
<dbReference type="CDD" id="cd16341">
    <property type="entry name" value="FdhE"/>
    <property type="match status" value="1"/>
</dbReference>